<dbReference type="EMBL" id="KK107085">
    <property type="protein sequence ID" value="EZA60027.1"/>
    <property type="molecule type" value="Genomic_DNA"/>
</dbReference>
<gene>
    <name evidence="2" type="ORF">X777_15309</name>
</gene>
<protein>
    <submittedName>
        <fullName evidence="2">Uncharacterized protein</fullName>
    </submittedName>
</protein>
<dbReference type="Proteomes" id="UP000053097">
    <property type="component" value="Unassembled WGS sequence"/>
</dbReference>
<reference evidence="2 3" key="1">
    <citation type="journal article" date="2014" name="Curr. Biol.">
        <title>The genome of the clonal raider ant Cerapachys biroi.</title>
        <authorList>
            <person name="Oxley P.R."/>
            <person name="Ji L."/>
            <person name="Fetter-Pruneda I."/>
            <person name="McKenzie S.K."/>
            <person name="Li C."/>
            <person name="Hu H."/>
            <person name="Zhang G."/>
            <person name="Kronauer D.J."/>
        </authorList>
    </citation>
    <scope>NUCLEOTIDE SEQUENCE [LARGE SCALE GENOMIC DNA]</scope>
</reference>
<evidence type="ECO:0000313" key="3">
    <source>
        <dbReference type="Proteomes" id="UP000053097"/>
    </source>
</evidence>
<sequence>MVAWVPGPSLPTTHSDNESGTRHRPTYPVNQKSMCGATRAVASAAFVPSRVKPEEKIRHGRAYTES</sequence>
<name>A0A026WVH0_OOCBI</name>
<proteinExistence type="predicted"/>
<evidence type="ECO:0000256" key="1">
    <source>
        <dbReference type="SAM" id="MobiDB-lite"/>
    </source>
</evidence>
<evidence type="ECO:0000313" key="2">
    <source>
        <dbReference type="EMBL" id="EZA60027.1"/>
    </source>
</evidence>
<organism evidence="2 3">
    <name type="scientific">Ooceraea biroi</name>
    <name type="common">Clonal raider ant</name>
    <name type="synonym">Cerapachys biroi</name>
    <dbReference type="NCBI Taxonomy" id="2015173"/>
    <lineage>
        <taxon>Eukaryota</taxon>
        <taxon>Metazoa</taxon>
        <taxon>Ecdysozoa</taxon>
        <taxon>Arthropoda</taxon>
        <taxon>Hexapoda</taxon>
        <taxon>Insecta</taxon>
        <taxon>Pterygota</taxon>
        <taxon>Neoptera</taxon>
        <taxon>Endopterygota</taxon>
        <taxon>Hymenoptera</taxon>
        <taxon>Apocrita</taxon>
        <taxon>Aculeata</taxon>
        <taxon>Formicoidea</taxon>
        <taxon>Formicidae</taxon>
        <taxon>Dorylinae</taxon>
        <taxon>Ooceraea</taxon>
    </lineage>
</organism>
<keyword evidence="3" id="KW-1185">Reference proteome</keyword>
<feature type="region of interest" description="Disordered" evidence="1">
    <location>
        <begin position="1"/>
        <end position="29"/>
    </location>
</feature>
<accession>A0A026WVH0</accession>
<dbReference type="AlphaFoldDB" id="A0A026WVH0"/>